<evidence type="ECO:0000259" key="1">
    <source>
        <dbReference type="Pfam" id="PF00485"/>
    </source>
</evidence>
<gene>
    <name evidence="2" type="ORF">BDV28DRAFT_165104</name>
</gene>
<keyword evidence="3" id="KW-1185">Reference proteome</keyword>
<accession>A0A5N6Z6C6</accession>
<dbReference type="EMBL" id="ML739104">
    <property type="protein sequence ID" value="KAE8353224.1"/>
    <property type="molecule type" value="Genomic_DNA"/>
</dbReference>
<sequence>MDAVYTQTAESIYNRASAHDKPRYIVAIAGCPGSGKTTLANALSERLNAMPATTRRHAVCVPMDGFHLSRAELDRLPNREEAYIRRGAPWTFDVRRFTAFVQELRKWAEKALTEHPVPPPGDTLYAPSFDHEKKDPLVDGIRISPETSIVILEGNYLLLDEPLWCELASLVDFRVFVEADLLVARERVAKRHVRAGIEPTLEDGFRRVDRNDFLNAQTVCEKRLPADLVVSSTDEPGYRS</sequence>
<dbReference type="GO" id="GO:0016301">
    <property type="term" value="F:kinase activity"/>
    <property type="evidence" value="ECO:0007669"/>
    <property type="project" value="InterPro"/>
</dbReference>
<feature type="domain" description="Phosphoribulokinase/uridine kinase" evidence="1">
    <location>
        <begin position="25"/>
        <end position="182"/>
    </location>
</feature>
<proteinExistence type="predicted"/>
<dbReference type="Pfam" id="PF00485">
    <property type="entry name" value="PRK"/>
    <property type="match status" value="1"/>
</dbReference>
<evidence type="ECO:0000313" key="3">
    <source>
        <dbReference type="Proteomes" id="UP000327118"/>
    </source>
</evidence>
<dbReference type="Proteomes" id="UP000327118">
    <property type="component" value="Unassembled WGS sequence"/>
</dbReference>
<name>A0A5N6Z6C6_9EURO</name>
<dbReference type="GO" id="GO:0016787">
    <property type="term" value="F:hydrolase activity"/>
    <property type="evidence" value="ECO:0007669"/>
    <property type="project" value="UniProtKB-KW"/>
</dbReference>
<dbReference type="InterPro" id="IPR027417">
    <property type="entry name" value="P-loop_NTPase"/>
</dbReference>
<reference evidence="3" key="1">
    <citation type="submission" date="2019-04" db="EMBL/GenBank/DDBJ databases">
        <title>Friends and foes A comparative genomics studyof 23 Aspergillus species from section Flavi.</title>
        <authorList>
            <consortium name="DOE Joint Genome Institute"/>
            <person name="Kjaerbolling I."/>
            <person name="Vesth T."/>
            <person name="Frisvad J.C."/>
            <person name="Nybo J.L."/>
            <person name="Theobald S."/>
            <person name="Kildgaard S."/>
            <person name="Isbrandt T."/>
            <person name="Kuo A."/>
            <person name="Sato A."/>
            <person name="Lyhne E.K."/>
            <person name="Kogle M.E."/>
            <person name="Wiebenga A."/>
            <person name="Kun R.S."/>
            <person name="Lubbers R.J."/>
            <person name="Makela M.R."/>
            <person name="Barry K."/>
            <person name="Chovatia M."/>
            <person name="Clum A."/>
            <person name="Daum C."/>
            <person name="Haridas S."/>
            <person name="He G."/>
            <person name="LaButti K."/>
            <person name="Lipzen A."/>
            <person name="Mondo S."/>
            <person name="Riley R."/>
            <person name="Salamov A."/>
            <person name="Simmons B.A."/>
            <person name="Magnuson J.K."/>
            <person name="Henrissat B."/>
            <person name="Mortensen U.H."/>
            <person name="Larsen T.O."/>
            <person name="Devries R.P."/>
            <person name="Grigoriev I.V."/>
            <person name="Machida M."/>
            <person name="Baker S.E."/>
            <person name="Andersen M.R."/>
        </authorList>
    </citation>
    <scope>NUCLEOTIDE SEQUENCE [LARGE SCALE GENOMIC DNA]</scope>
    <source>
        <strain evidence="3">CBS 553.77</strain>
    </source>
</reference>
<keyword evidence="2" id="KW-0378">Hydrolase</keyword>
<dbReference type="AlphaFoldDB" id="A0A5N6Z6C6"/>
<dbReference type="GO" id="GO:0005524">
    <property type="term" value="F:ATP binding"/>
    <property type="evidence" value="ECO:0007669"/>
    <property type="project" value="InterPro"/>
</dbReference>
<dbReference type="SUPFAM" id="SSF52540">
    <property type="entry name" value="P-loop containing nucleoside triphosphate hydrolases"/>
    <property type="match status" value="1"/>
</dbReference>
<dbReference type="OrthoDB" id="6362633at2759"/>
<organism evidence="2 3">
    <name type="scientific">Aspergillus coremiiformis</name>
    <dbReference type="NCBI Taxonomy" id="138285"/>
    <lineage>
        <taxon>Eukaryota</taxon>
        <taxon>Fungi</taxon>
        <taxon>Dikarya</taxon>
        <taxon>Ascomycota</taxon>
        <taxon>Pezizomycotina</taxon>
        <taxon>Eurotiomycetes</taxon>
        <taxon>Eurotiomycetidae</taxon>
        <taxon>Eurotiales</taxon>
        <taxon>Aspergillaceae</taxon>
        <taxon>Aspergillus</taxon>
        <taxon>Aspergillus subgen. Circumdati</taxon>
    </lineage>
</organism>
<dbReference type="InterPro" id="IPR006083">
    <property type="entry name" value="PRK/URK"/>
</dbReference>
<evidence type="ECO:0000313" key="2">
    <source>
        <dbReference type="EMBL" id="KAE8353224.1"/>
    </source>
</evidence>
<dbReference type="Gene3D" id="3.40.50.300">
    <property type="entry name" value="P-loop containing nucleotide triphosphate hydrolases"/>
    <property type="match status" value="2"/>
</dbReference>
<protein>
    <submittedName>
        <fullName evidence="2">P-loop containing nucleoside triphosphate hydrolase protein</fullName>
    </submittedName>
</protein>
<dbReference type="PANTHER" id="PTHR10285">
    <property type="entry name" value="URIDINE KINASE"/>
    <property type="match status" value="1"/>
</dbReference>